<dbReference type="Proteomes" id="UP001202961">
    <property type="component" value="Unassembled WGS sequence"/>
</dbReference>
<keyword evidence="1" id="KW-1133">Transmembrane helix</keyword>
<organism evidence="2 3">
    <name type="scientific">Aporhodopirellula aestuarii</name>
    <dbReference type="NCBI Taxonomy" id="2950107"/>
    <lineage>
        <taxon>Bacteria</taxon>
        <taxon>Pseudomonadati</taxon>
        <taxon>Planctomycetota</taxon>
        <taxon>Planctomycetia</taxon>
        <taxon>Pirellulales</taxon>
        <taxon>Pirellulaceae</taxon>
        <taxon>Aporhodopirellula</taxon>
    </lineage>
</organism>
<evidence type="ECO:0000313" key="2">
    <source>
        <dbReference type="EMBL" id="MCM2374596.1"/>
    </source>
</evidence>
<feature type="transmembrane region" description="Helical" evidence="1">
    <location>
        <begin position="20"/>
        <end position="42"/>
    </location>
</feature>
<keyword evidence="1" id="KW-0472">Membrane</keyword>
<sequence>MNAEEPMQMSLLTWMVNSLGTTYLILLPAAALLSIVLALVVVIRGRGSMAAAMLLLIVPLPLLVGFYASLHGAIMSFQILASGSSAPKPTDVAMAFSVALMPPFVGLLMMVPAYTVATIGTFVRSLTDKTANGE</sequence>
<reference evidence="2 3" key="1">
    <citation type="journal article" date="2022" name="Syst. Appl. Microbiol.">
        <title>Rhodopirellula aestuarii sp. nov., a novel member of the genus Rhodopirellula isolated from brackish sediments collected in the Tagus River estuary, Portugal.</title>
        <authorList>
            <person name="Vitorino I.R."/>
            <person name="Klimek D."/>
            <person name="Calusinska M."/>
            <person name="Lobo-da-Cunha A."/>
            <person name="Vasconcelos V."/>
            <person name="Lage O.M."/>
        </authorList>
    </citation>
    <scope>NUCLEOTIDE SEQUENCE [LARGE SCALE GENOMIC DNA]</scope>
    <source>
        <strain evidence="2 3">ICT_H3.1</strain>
    </source>
</reference>
<feature type="transmembrane region" description="Helical" evidence="1">
    <location>
        <begin position="92"/>
        <end position="117"/>
    </location>
</feature>
<accession>A0ABT0UCM0</accession>
<keyword evidence="3" id="KW-1185">Reference proteome</keyword>
<dbReference type="RefSeq" id="WP_250932524.1">
    <property type="nucleotide sequence ID" value="NZ_JAMQBK010000092.1"/>
</dbReference>
<feature type="transmembrane region" description="Helical" evidence="1">
    <location>
        <begin position="54"/>
        <end position="80"/>
    </location>
</feature>
<gene>
    <name evidence="2" type="ORF">NB063_28580</name>
</gene>
<protein>
    <submittedName>
        <fullName evidence="2">Uncharacterized protein</fullName>
    </submittedName>
</protein>
<comment type="caution">
    <text evidence="2">The sequence shown here is derived from an EMBL/GenBank/DDBJ whole genome shotgun (WGS) entry which is preliminary data.</text>
</comment>
<proteinExistence type="predicted"/>
<name>A0ABT0UCM0_9BACT</name>
<evidence type="ECO:0000256" key="1">
    <source>
        <dbReference type="SAM" id="Phobius"/>
    </source>
</evidence>
<dbReference type="EMBL" id="JAMQBK010000092">
    <property type="protein sequence ID" value="MCM2374596.1"/>
    <property type="molecule type" value="Genomic_DNA"/>
</dbReference>
<evidence type="ECO:0000313" key="3">
    <source>
        <dbReference type="Proteomes" id="UP001202961"/>
    </source>
</evidence>
<keyword evidence="1" id="KW-0812">Transmembrane</keyword>